<feature type="transmembrane region" description="Helical" evidence="1">
    <location>
        <begin position="66"/>
        <end position="89"/>
    </location>
</feature>
<name>X1EGH4_9ZZZZ</name>
<protein>
    <submittedName>
        <fullName evidence="2">Uncharacterized protein</fullName>
    </submittedName>
</protein>
<keyword evidence="1" id="KW-1133">Transmembrane helix</keyword>
<accession>X1EGH4</accession>
<comment type="caution">
    <text evidence="2">The sequence shown here is derived from an EMBL/GenBank/DDBJ whole genome shotgun (WGS) entry which is preliminary data.</text>
</comment>
<keyword evidence="1" id="KW-0472">Membrane</keyword>
<reference evidence="2" key="1">
    <citation type="journal article" date="2014" name="Front. Microbiol.">
        <title>High frequency of phylogenetically diverse reductive dehalogenase-homologous genes in deep subseafloor sedimentary metagenomes.</title>
        <authorList>
            <person name="Kawai M."/>
            <person name="Futagami T."/>
            <person name="Toyoda A."/>
            <person name="Takaki Y."/>
            <person name="Nishi S."/>
            <person name="Hori S."/>
            <person name="Arai W."/>
            <person name="Tsubouchi T."/>
            <person name="Morono Y."/>
            <person name="Uchiyama I."/>
            <person name="Ito T."/>
            <person name="Fujiyama A."/>
            <person name="Inagaki F."/>
            <person name="Takami H."/>
        </authorList>
    </citation>
    <scope>NUCLEOTIDE SEQUENCE</scope>
    <source>
        <strain evidence="2">Expedition CK06-06</strain>
    </source>
</reference>
<dbReference type="AlphaFoldDB" id="X1EGH4"/>
<feature type="non-terminal residue" evidence="2">
    <location>
        <position position="1"/>
    </location>
</feature>
<proteinExistence type="predicted"/>
<organism evidence="2">
    <name type="scientific">marine sediment metagenome</name>
    <dbReference type="NCBI Taxonomy" id="412755"/>
    <lineage>
        <taxon>unclassified sequences</taxon>
        <taxon>metagenomes</taxon>
        <taxon>ecological metagenomes</taxon>
    </lineage>
</organism>
<gene>
    <name evidence="2" type="ORF">S01H4_56794</name>
</gene>
<evidence type="ECO:0000256" key="1">
    <source>
        <dbReference type="SAM" id="Phobius"/>
    </source>
</evidence>
<evidence type="ECO:0000313" key="2">
    <source>
        <dbReference type="EMBL" id="GAH16244.1"/>
    </source>
</evidence>
<dbReference type="EMBL" id="BART01032953">
    <property type="protein sequence ID" value="GAH16244.1"/>
    <property type="molecule type" value="Genomic_DNA"/>
</dbReference>
<keyword evidence="1" id="KW-0812">Transmembrane</keyword>
<sequence>FKTGKGHYWYYIRKDGEWNNVGLQSLNKKLEELKIYADHTDMRMANASLKKLVDKNYKKLNWIKEFAPYIAMGVLIFILAISVYVYCIAFY</sequence>